<evidence type="ECO:0000313" key="3">
    <source>
        <dbReference type="EMBL" id="GIE92603.1"/>
    </source>
</evidence>
<feature type="signal peptide" evidence="2">
    <location>
        <begin position="1"/>
        <end position="24"/>
    </location>
</feature>
<keyword evidence="1" id="KW-0472">Membrane</keyword>
<organism evidence="3 4">
    <name type="scientific">Paractinoplanes rishiriensis</name>
    <dbReference type="NCBI Taxonomy" id="1050105"/>
    <lineage>
        <taxon>Bacteria</taxon>
        <taxon>Bacillati</taxon>
        <taxon>Actinomycetota</taxon>
        <taxon>Actinomycetes</taxon>
        <taxon>Micromonosporales</taxon>
        <taxon>Micromonosporaceae</taxon>
        <taxon>Paractinoplanes</taxon>
    </lineage>
</organism>
<comment type="caution">
    <text evidence="3">The sequence shown here is derived from an EMBL/GenBank/DDBJ whole genome shotgun (WGS) entry which is preliminary data.</text>
</comment>
<reference evidence="3" key="1">
    <citation type="submission" date="2021-01" db="EMBL/GenBank/DDBJ databases">
        <title>Whole genome shotgun sequence of Actinoplanes rishiriensis NBRC 108556.</title>
        <authorList>
            <person name="Komaki H."/>
            <person name="Tamura T."/>
        </authorList>
    </citation>
    <scope>NUCLEOTIDE SEQUENCE</scope>
    <source>
        <strain evidence="3">NBRC 108556</strain>
    </source>
</reference>
<dbReference type="Proteomes" id="UP000636960">
    <property type="component" value="Unassembled WGS sequence"/>
</dbReference>
<dbReference type="EMBL" id="BOMV01000001">
    <property type="protein sequence ID" value="GIE92603.1"/>
    <property type="molecule type" value="Genomic_DNA"/>
</dbReference>
<dbReference type="RefSeq" id="WP_203778371.1">
    <property type="nucleotide sequence ID" value="NZ_BOMV01000001.1"/>
</dbReference>
<feature type="chain" id="PRO_5038517796" evidence="2">
    <location>
        <begin position="25"/>
        <end position="251"/>
    </location>
</feature>
<dbReference type="AlphaFoldDB" id="A0A919MRH9"/>
<keyword evidence="1" id="KW-1133">Transmembrane helix</keyword>
<keyword evidence="1" id="KW-0812">Transmembrane</keyword>
<evidence type="ECO:0000256" key="1">
    <source>
        <dbReference type="SAM" id="Phobius"/>
    </source>
</evidence>
<evidence type="ECO:0000313" key="4">
    <source>
        <dbReference type="Proteomes" id="UP000636960"/>
    </source>
</evidence>
<name>A0A919MRH9_9ACTN</name>
<keyword evidence="2" id="KW-0732">Signal</keyword>
<sequence>MRHRTPIVLALAATLLASAGAIPAAATAPPALRLTAATVLTLGAAVDLRYMVFCAPAATFTVSVTLAQRTGRRVATATGETEATCTAQAQSVLLNAVPTTPSATFRPGSATATAHLRVAADRPIEVRHTTKRRLVAGSPTPTAADPRVVRATLIRSGDTAQVELRLTCPSGLAGRQNAGLYQGNRGRVATGWGSADLTCTGVPQRVLVTVQRDVTGEPFTLGPAMVDARAWGCAGGDCFAARPWLVFPLTR</sequence>
<evidence type="ECO:0000256" key="2">
    <source>
        <dbReference type="SAM" id="SignalP"/>
    </source>
</evidence>
<keyword evidence="4" id="KW-1185">Reference proteome</keyword>
<proteinExistence type="predicted"/>
<accession>A0A919MRH9</accession>
<protein>
    <submittedName>
        <fullName evidence="3">Uncharacterized protein</fullName>
    </submittedName>
</protein>
<gene>
    <name evidence="3" type="ORF">Ari01nite_00680</name>
</gene>
<feature type="transmembrane region" description="Helical" evidence="1">
    <location>
        <begin position="50"/>
        <end position="67"/>
    </location>
</feature>